<gene>
    <name evidence="2" type="ORF">GFSPODELE1_LOCUS7271</name>
</gene>
<dbReference type="Proteomes" id="UP001497453">
    <property type="component" value="Chromosome 5"/>
</dbReference>
<dbReference type="Pfam" id="PF06985">
    <property type="entry name" value="HET"/>
    <property type="match status" value="1"/>
</dbReference>
<accession>A0ABP1DR98</accession>
<proteinExistence type="predicted"/>
<dbReference type="PANTHER" id="PTHR24148">
    <property type="entry name" value="ANKYRIN REPEAT DOMAIN-CONTAINING PROTEIN 39 HOMOLOG-RELATED"/>
    <property type="match status" value="1"/>
</dbReference>
<dbReference type="InterPro" id="IPR052895">
    <property type="entry name" value="HetReg/Transcr_Mod"/>
</dbReference>
<reference evidence="3" key="1">
    <citation type="submission" date="2024-04" db="EMBL/GenBank/DDBJ databases">
        <authorList>
            <person name="Shaw F."/>
            <person name="Minotto A."/>
        </authorList>
    </citation>
    <scope>NUCLEOTIDE SEQUENCE [LARGE SCALE GENOMIC DNA]</scope>
</reference>
<name>A0ABP1DR98_9APHY</name>
<feature type="domain" description="Heterokaryon incompatibility" evidence="1">
    <location>
        <begin position="69"/>
        <end position="158"/>
    </location>
</feature>
<dbReference type="InterPro" id="IPR010730">
    <property type="entry name" value="HET"/>
</dbReference>
<sequence length="557" mass="62304">MQQPETTQQDSGARLLLNISLSKLPGTTVSLDDRATPCRFRLLNCNAFLDQSNLRIMEYATFPLTEHLYAAVPYPWRDLQPPENSMPPEGSFSVRGAEHADQISIDVLRTACLAARRHGMPLLWLDRLCLLQTSKQDKNWQIQRMFQIYKRCNICLIFPGGFVRLADLSEPTSWIDRAWTLQEAAANLTRDTLKCVFSFTQSSLQEYLQGLPEPAGSPAFIQFMCSGSTFVQILEPGHSGICDLMELFAAIFFTTSYFEANKLTYNDIPLRIVAAPAAALLKKGLHGNNFINHQNLWMSAFTRTSSRPVDTVFSVMGPMAVNLTVSEYGANDRLRATIHLIQALLKRGRKADWLFIAPELPPSSELSTLPTFPETSVSGRAFIRTHNGDISAFDAIGLKEPWKTDGAPQGVMPDSGYFTFRAKGALIVGRSSDAIPSKNGQWYECPAFNSVPLATQEVWAVVVGRRRESNRDPNTGQITLFDADKPFPKIQELTLMLIEKHGVQDGQALYHRLGMEHEIDEGKMGKWQWVERDFSVGGQGKGDRVRFGVSLQGPVYF</sequence>
<keyword evidence="3" id="KW-1185">Reference proteome</keyword>
<evidence type="ECO:0000313" key="2">
    <source>
        <dbReference type="EMBL" id="CAL1709272.1"/>
    </source>
</evidence>
<evidence type="ECO:0000259" key="1">
    <source>
        <dbReference type="Pfam" id="PF06985"/>
    </source>
</evidence>
<evidence type="ECO:0000313" key="3">
    <source>
        <dbReference type="Proteomes" id="UP001497453"/>
    </source>
</evidence>
<dbReference type="EMBL" id="OZ037948">
    <property type="protein sequence ID" value="CAL1709272.1"/>
    <property type="molecule type" value="Genomic_DNA"/>
</dbReference>
<organism evidence="2 3">
    <name type="scientific">Somion occarium</name>
    <dbReference type="NCBI Taxonomy" id="3059160"/>
    <lineage>
        <taxon>Eukaryota</taxon>
        <taxon>Fungi</taxon>
        <taxon>Dikarya</taxon>
        <taxon>Basidiomycota</taxon>
        <taxon>Agaricomycotina</taxon>
        <taxon>Agaricomycetes</taxon>
        <taxon>Polyporales</taxon>
        <taxon>Cerrenaceae</taxon>
        <taxon>Somion</taxon>
    </lineage>
</organism>
<dbReference type="PANTHER" id="PTHR24148:SF64">
    <property type="entry name" value="HETEROKARYON INCOMPATIBILITY DOMAIN-CONTAINING PROTEIN"/>
    <property type="match status" value="1"/>
</dbReference>
<protein>
    <recommendedName>
        <fullName evidence="1">Heterokaryon incompatibility domain-containing protein</fullName>
    </recommendedName>
</protein>